<evidence type="ECO:0000256" key="1">
    <source>
        <dbReference type="SAM" id="MobiDB-lite"/>
    </source>
</evidence>
<comment type="caution">
    <text evidence="2">The sequence shown here is derived from an EMBL/GenBank/DDBJ whole genome shotgun (WGS) entry which is preliminary data.</text>
</comment>
<accession>A0ABV0R9S7</accession>
<dbReference type="EMBL" id="JAHRIN010036346">
    <property type="protein sequence ID" value="MEQ2204426.1"/>
    <property type="molecule type" value="Genomic_DNA"/>
</dbReference>
<name>A0ABV0R9S7_9TELE</name>
<evidence type="ECO:0000313" key="3">
    <source>
        <dbReference type="Proteomes" id="UP001434883"/>
    </source>
</evidence>
<feature type="non-terminal residue" evidence="2">
    <location>
        <position position="1"/>
    </location>
</feature>
<protein>
    <submittedName>
        <fullName evidence="2">Uncharacterized protein</fullName>
    </submittedName>
</protein>
<keyword evidence="3" id="KW-1185">Reference proteome</keyword>
<evidence type="ECO:0000313" key="2">
    <source>
        <dbReference type="EMBL" id="MEQ2204426.1"/>
    </source>
</evidence>
<proteinExistence type="predicted"/>
<reference evidence="2 3" key="1">
    <citation type="submission" date="2021-06" db="EMBL/GenBank/DDBJ databases">
        <authorList>
            <person name="Palmer J.M."/>
        </authorList>
    </citation>
    <scope>NUCLEOTIDE SEQUENCE [LARGE SCALE GENOMIC DNA]</scope>
    <source>
        <strain evidence="2 3">XC_2019</strain>
        <tissue evidence="2">Muscle</tissue>
    </source>
</reference>
<sequence length="79" mass="8504">HHFPSPPSLNVRLCCRNARADTMASTLSRDALAATPRARSACLCLSGPEIQHSRARADASPNGENKTKVRFKGQGCVQD</sequence>
<gene>
    <name evidence="2" type="ORF">XENOCAPTIV_013080</name>
</gene>
<dbReference type="Proteomes" id="UP001434883">
    <property type="component" value="Unassembled WGS sequence"/>
</dbReference>
<organism evidence="2 3">
    <name type="scientific">Xenoophorus captivus</name>
    <dbReference type="NCBI Taxonomy" id="1517983"/>
    <lineage>
        <taxon>Eukaryota</taxon>
        <taxon>Metazoa</taxon>
        <taxon>Chordata</taxon>
        <taxon>Craniata</taxon>
        <taxon>Vertebrata</taxon>
        <taxon>Euteleostomi</taxon>
        <taxon>Actinopterygii</taxon>
        <taxon>Neopterygii</taxon>
        <taxon>Teleostei</taxon>
        <taxon>Neoteleostei</taxon>
        <taxon>Acanthomorphata</taxon>
        <taxon>Ovalentaria</taxon>
        <taxon>Atherinomorphae</taxon>
        <taxon>Cyprinodontiformes</taxon>
        <taxon>Goodeidae</taxon>
        <taxon>Xenoophorus</taxon>
    </lineage>
</organism>
<feature type="region of interest" description="Disordered" evidence="1">
    <location>
        <begin position="53"/>
        <end position="79"/>
    </location>
</feature>